<proteinExistence type="predicted"/>
<evidence type="ECO:0000313" key="2">
    <source>
        <dbReference type="EMBL" id="EDR15316.1"/>
    </source>
</evidence>
<dbReference type="Proteomes" id="UP000001194">
    <property type="component" value="Unassembled WGS sequence"/>
</dbReference>
<keyword evidence="3" id="KW-1185">Reference proteome</keyword>
<evidence type="ECO:0000313" key="3">
    <source>
        <dbReference type="Proteomes" id="UP000001194"/>
    </source>
</evidence>
<dbReference type="KEGG" id="lbc:LACBIDRAFT_321023"/>
<organism evidence="3">
    <name type="scientific">Laccaria bicolor (strain S238N-H82 / ATCC MYA-4686)</name>
    <name type="common">Bicoloured deceiver</name>
    <name type="synonym">Laccaria laccata var. bicolor</name>
    <dbReference type="NCBI Taxonomy" id="486041"/>
    <lineage>
        <taxon>Eukaryota</taxon>
        <taxon>Fungi</taxon>
        <taxon>Dikarya</taxon>
        <taxon>Basidiomycota</taxon>
        <taxon>Agaricomycotina</taxon>
        <taxon>Agaricomycetes</taxon>
        <taxon>Agaricomycetidae</taxon>
        <taxon>Agaricales</taxon>
        <taxon>Agaricineae</taxon>
        <taxon>Hydnangiaceae</taxon>
        <taxon>Laccaria</taxon>
    </lineage>
</organism>
<accession>B0CNI9</accession>
<dbReference type="InParanoid" id="B0CNI9"/>
<dbReference type="GeneID" id="6069457"/>
<feature type="region of interest" description="Disordered" evidence="1">
    <location>
        <begin position="117"/>
        <end position="146"/>
    </location>
</feature>
<gene>
    <name evidence="2" type="ORF">LACBIDRAFT_321023</name>
</gene>
<name>B0CNI9_LACBS</name>
<dbReference type="HOGENOM" id="CLU_1777775_0_0_1"/>
<dbReference type="EMBL" id="DS547091">
    <property type="protein sequence ID" value="EDR15316.1"/>
    <property type="molecule type" value="Genomic_DNA"/>
</dbReference>
<reference evidence="2 3" key="1">
    <citation type="journal article" date="2008" name="Nature">
        <title>The genome of Laccaria bicolor provides insights into mycorrhizal symbiosis.</title>
        <authorList>
            <person name="Martin F."/>
            <person name="Aerts A."/>
            <person name="Ahren D."/>
            <person name="Brun A."/>
            <person name="Danchin E.G.J."/>
            <person name="Duchaussoy F."/>
            <person name="Gibon J."/>
            <person name="Kohler A."/>
            <person name="Lindquist E."/>
            <person name="Pereda V."/>
            <person name="Salamov A."/>
            <person name="Shapiro H.J."/>
            <person name="Wuyts J."/>
            <person name="Blaudez D."/>
            <person name="Buee M."/>
            <person name="Brokstein P."/>
            <person name="Canbaeck B."/>
            <person name="Cohen D."/>
            <person name="Courty P.E."/>
            <person name="Coutinho P.M."/>
            <person name="Delaruelle C."/>
            <person name="Detter J.C."/>
            <person name="Deveau A."/>
            <person name="DiFazio S."/>
            <person name="Duplessis S."/>
            <person name="Fraissinet-Tachet L."/>
            <person name="Lucic E."/>
            <person name="Frey-Klett P."/>
            <person name="Fourrey C."/>
            <person name="Feussner I."/>
            <person name="Gay G."/>
            <person name="Grimwood J."/>
            <person name="Hoegger P.J."/>
            <person name="Jain P."/>
            <person name="Kilaru S."/>
            <person name="Labbe J."/>
            <person name="Lin Y.C."/>
            <person name="Legue V."/>
            <person name="Le Tacon F."/>
            <person name="Marmeisse R."/>
            <person name="Melayah D."/>
            <person name="Montanini B."/>
            <person name="Muratet M."/>
            <person name="Nehls U."/>
            <person name="Niculita-Hirzel H."/>
            <person name="Oudot-Le Secq M.P."/>
            <person name="Peter M."/>
            <person name="Quesneville H."/>
            <person name="Rajashekar B."/>
            <person name="Reich M."/>
            <person name="Rouhier N."/>
            <person name="Schmutz J."/>
            <person name="Yin T."/>
            <person name="Chalot M."/>
            <person name="Henrissat B."/>
            <person name="Kuees U."/>
            <person name="Lucas S."/>
            <person name="Van de Peer Y."/>
            <person name="Podila G.K."/>
            <person name="Polle A."/>
            <person name="Pukkila P.J."/>
            <person name="Richardson P.M."/>
            <person name="Rouze P."/>
            <person name="Sanders I.R."/>
            <person name="Stajich J.E."/>
            <person name="Tunlid A."/>
            <person name="Tuskan G."/>
            <person name="Grigoriev I.V."/>
        </authorList>
    </citation>
    <scope>NUCLEOTIDE SEQUENCE [LARGE SCALE GENOMIC DNA]</scope>
    <source>
        <strain evidence="3">S238N-H82 / ATCC MYA-4686</strain>
    </source>
</reference>
<evidence type="ECO:0000256" key="1">
    <source>
        <dbReference type="SAM" id="MobiDB-lite"/>
    </source>
</evidence>
<dbReference type="AlphaFoldDB" id="B0CNI9"/>
<protein>
    <submittedName>
        <fullName evidence="2">Predicted protein</fullName>
    </submittedName>
</protein>
<dbReference type="RefSeq" id="XP_001873524.1">
    <property type="nucleotide sequence ID" value="XM_001873489.1"/>
</dbReference>
<sequence length="146" mass="16172">MHSVDEDFDEAQFFVTTINSARDLNSENQKMTTLTSWPHCINGVANHKKNVLYLPLNVMGAEFLTPNFAIFVNNMAVIMQLNVQQLGFNPLFATSHLTKVLNAVIVLVAPHNSDMHNVRKGQHLASKGRTDPGESPNMAESKNAVI</sequence>